<feature type="binding site" evidence="3">
    <location>
        <position position="113"/>
    </location>
    <ligand>
        <name>substrate</name>
    </ligand>
</feature>
<dbReference type="InterPro" id="IPR036812">
    <property type="entry name" value="NAD(P)_OxRdtase_dom_sf"/>
</dbReference>
<gene>
    <name evidence="6" type="ORF">AWRI3578_g3681</name>
</gene>
<keyword evidence="1" id="KW-0560">Oxidoreductase</keyword>
<evidence type="ECO:0000256" key="2">
    <source>
        <dbReference type="PIRSR" id="PIRSR000097-1"/>
    </source>
</evidence>
<keyword evidence="7" id="KW-1185">Reference proteome</keyword>
<dbReference type="Gene3D" id="3.20.20.100">
    <property type="entry name" value="NADP-dependent oxidoreductase domain"/>
    <property type="match status" value="1"/>
</dbReference>
<dbReference type="OrthoDB" id="416253at2759"/>
<proteinExistence type="predicted"/>
<dbReference type="FunFam" id="3.20.20.100:FF:000002">
    <property type="entry name" value="2,5-diketo-D-gluconic acid reductase A"/>
    <property type="match status" value="1"/>
</dbReference>
<dbReference type="PIRSF" id="PIRSF000097">
    <property type="entry name" value="AKR"/>
    <property type="match status" value="1"/>
</dbReference>
<feature type="active site" description="Proton donor" evidence="2">
    <location>
        <position position="53"/>
    </location>
</feature>
<protein>
    <submittedName>
        <fullName evidence="6">Glycerol 2-dehydrogenase (NADP(+))</fullName>
    </submittedName>
</protein>
<feature type="domain" description="NADP-dependent oxidoreductase" evidence="5">
    <location>
        <begin position="19"/>
        <end position="297"/>
    </location>
</feature>
<dbReference type="PRINTS" id="PR00069">
    <property type="entry name" value="ALDKETRDTASE"/>
</dbReference>
<evidence type="ECO:0000256" key="1">
    <source>
        <dbReference type="ARBA" id="ARBA00023002"/>
    </source>
</evidence>
<evidence type="ECO:0000259" key="5">
    <source>
        <dbReference type="Pfam" id="PF00248"/>
    </source>
</evidence>
<dbReference type="InterPro" id="IPR018170">
    <property type="entry name" value="Aldo/ket_reductase_CS"/>
</dbReference>
<dbReference type="PROSITE" id="PS00062">
    <property type="entry name" value="ALDOKETO_REDUCTASE_2"/>
    <property type="match status" value="1"/>
</dbReference>
<dbReference type="AlphaFoldDB" id="A0A1E5R328"/>
<comment type="caution">
    <text evidence="6">The sequence shown here is derived from an EMBL/GenBank/DDBJ whole genome shotgun (WGS) entry which is preliminary data.</text>
</comment>
<dbReference type="Pfam" id="PF00248">
    <property type="entry name" value="Aldo_ket_red"/>
    <property type="match status" value="1"/>
</dbReference>
<sequence>MSFNSQYITLNDGNKIPQVGLGTWQNKNSEATIDCVYQAIKIGYRHIDTAAIYGNEEEVGAGIKKAIDEGIVKREDLFVTTKLWGTQQRLSQQAIKQSLERLQLDYVDLYLMHWPVALKTRSIDPSDPKNYLCIPMNPENKSVRDIDVNWTFVDTYLAMQHLKKEGLAKSIGVSNFSINNLKELFKHPLFKIKPACNQVEIHPLLPQDELIAFCKEEGIVCEAYSPLGSTSSPILTNETLVSIAERLNIDVAQVCVSWAVQRGYVVLPKSSQVARIEKNYKNLVKLSDEDFATVNGLKEKYGEKRFVSPDFSPFKTFE</sequence>
<name>A0A1E5R328_9ASCO</name>
<dbReference type="Proteomes" id="UP000095605">
    <property type="component" value="Unassembled WGS sequence"/>
</dbReference>
<dbReference type="GO" id="GO:0016616">
    <property type="term" value="F:oxidoreductase activity, acting on the CH-OH group of donors, NAD or NADP as acceptor"/>
    <property type="evidence" value="ECO:0007669"/>
    <property type="project" value="UniProtKB-ARBA"/>
</dbReference>
<reference evidence="7" key="1">
    <citation type="journal article" date="2016" name="Genome Announc.">
        <title>Genome sequences of three species of Hanseniaspora isolated from spontaneous wine fermentations.</title>
        <authorList>
            <person name="Sternes P.R."/>
            <person name="Lee D."/>
            <person name="Kutyna D.R."/>
            <person name="Borneman A.R."/>
        </authorList>
    </citation>
    <scope>NUCLEOTIDE SEQUENCE [LARGE SCALE GENOMIC DNA]</scope>
    <source>
        <strain evidence="7">AWRI3578</strain>
    </source>
</reference>
<evidence type="ECO:0000313" key="6">
    <source>
        <dbReference type="EMBL" id="OEJ81302.1"/>
    </source>
</evidence>
<accession>A0A1E5R328</accession>
<organism evidence="6 7">
    <name type="scientific">Hanseniaspora opuntiae</name>
    <dbReference type="NCBI Taxonomy" id="211096"/>
    <lineage>
        <taxon>Eukaryota</taxon>
        <taxon>Fungi</taxon>
        <taxon>Dikarya</taxon>
        <taxon>Ascomycota</taxon>
        <taxon>Saccharomycotina</taxon>
        <taxon>Saccharomycetes</taxon>
        <taxon>Saccharomycodales</taxon>
        <taxon>Saccharomycodaceae</taxon>
        <taxon>Hanseniaspora</taxon>
    </lineage>
</organism>
<dbReference type="PANTHER" id="PTHR11732">
    <property type="entry name" value="ALDO/KETO REDUCTASE"/>
    <property type="match status" value="1"/>
</dbReference>
<dbReference type="InterPro" id="IPR023210">
    <property type="entry name" value="NADP_OxRdtase_dom"/>
</dbReference>
<dbReference type="PROSITE" id="PS00798">
    <property type="entry name" value="ALDOKETO_REDUCTASE_1"/>
    <property type="match status" value="1"/>
</dbReference>
<evidence type="ECO:0000313" key="7">
    <source>
        <dbReference type="Proteomes" id="UP000095605"/>
    </source>
</evidence>
<dbReference type="SUPFAM" id="SSF51430">
    <property type="entry name" value="NAD(P)-linked oxidoreductase"/>
    <property type="match status" value="1"/>
</dbReference>
<evidence type="ECO:0000256" key="4">
    <source>
        <dbReference type="PIRSR" id="PIRSR000097-3"/>
    </source>
</evidence>
<dbReference type="EMBL" id="LPNL01000009">
    <property type="protein sequence ID" value="OEJ81302.1"/>
    <property type="molecule type" value="Genomic_DNA"/>
</dbReference>
<feature type="site" description="Lowers pKa of active site Tyr" evidence="4">
    <location>
        <position position="82"/>
    </location>
</feature>
<evidence type="ECO:0000256" key="3">
    <source>
        <dbReference type="PIRSR" id="PIRSR000097-2"/>
    </source>
</evidence>
<dbReference type="InterPro" id="IPR020471">
    <property type="entry name" value="AKR"/>
</dbReference>